<keyword evidence="7" id="KW-0762">Sugar transport</keyword>
<keyword evidence="7" id="KW-0813">Transport</keyword>
<evidence type="ECO:0000256" key="1">
    <source>
        <dbReference type="ARBA" id="ARBA00004196"/>
    </source>
</evidence>
<comment type="similarity">
    <text evidence="2">Belongs to the bacterial solute-binding protein 2 family.</text>
</comment>
<protein>
    <submittedName>
        <fullName evidence="7">ABC-type sugar transport system, substrate-binding protein, contains N-terminal xre family HTH domain</fullName>
    </submittedName>
</protein>
<keyword evidence="8" id="KW-1185">Reference proteome</keyword>
<evidence type="ECO:0000256" key="3">
    <source>
        <dbReference type="ARBA" id="ARBA00022729"/>
    </source>
</evidence>
<dbReference type="PROSITE" id="PS51257">
    <property type="entry name" value="PROKAR_LIPOPROTEIN"/>
    <property type="match status" value="1"/>
</dbReference>
<dbReference type="RefSeq" id="WP_072848507.1">
    <property type="nucleotide sequence ID" value="NZ_FQVI01000001.1"/>
</dbReference>
<evidence type="ECO:0000259" key="6">
    <source>
        <dbReference type="Pfam" id="PF13407"/>
    </source>
</evidence>
<feature type="chain" id="PRO_5039015909" evidence="5">
    <location>
        <begin position="19"/>
        <end position="345"/>
    </location>
</feature>
<evidence type="ECO:0000256" key="5">
    <source>
        <dbReference type="SAM" id="SignalP"/>
    </source>
</evidence>
<dbReference type="PANTHER" id="PTHR46847">
    <property type="entry name" value="D-ALLOSE-BINDING PERIPLASMIC PROTEIN-RELATED"/>
    <property type="match status" value="1"/>
</dbReference>
<evidence type="ECO:0000313" key="8">
    <source>
        <dbReference type="Proteomes" id="UP000184245"/>
    </source>
</evidence>
<feature type="compositionally biased region" description="Basic and acidic residues" evidence="4">
    <location>
        <begin position="26"/>
        <end position="48"/>
    </location>
</feature>
<evidence type="ECO:0000313" key="7">
    <source>
        <dbReference type="EMBL" id="SHE37252.1"/>
    </source>
</evidence>
<dbReference type="Pfam" id="PF13407">
    <property type="entry name" value="Peripla_BP_4"/>
    <property type="match status" value="1"/>
</dbReference>
<feature type="domain" description="Periplasmic binding protein" evidence="6">
    <location>
        <begin position="57"/>
        <end position="318"/>
    </location>
</feature>
<dbReference type="InterPro" id="IPR028082">
    <property type="entry name" value="Peripla_BP_I"/>
</dbReference>
<proteinExistence type="inferred from homology"/>
<dbReference type="AlphaFoldDB" id="A0A1M4SYD7"/>
<dbReference type="Proteomes" id="UP000184245">
    <property type="component" value="Unassembled WGS sequence"/>
</dbReference>
<accession>A0A1M4SYD7</accession>
<reference evidence="7 8" key="1">
    <citation type="submission" date="2016-11" db="EMBL/GenBank/DDBJ databases">
        <authorList>
            <person name="Jaros S."/>
            <person name="Januszkiewicz K."/>
            <person name="Wedrychowicz H."/>
        </authorList>
    </citation>
    <scope>NUCLEOTIDE SEQUENCE [LARGE SCALE GENOMIC DNA]</scope>
    <source>
        <strain evidence="7 8">DSM 17459</strain>
    </source>
</reference>
<comment type="subcellular location">
    <subcellularLocation>
        <location evidence="1">Cell envelope</location>
    </subcellularLocation>
</comment>
<evidence type="ECO:0000256" key="4">
    <source>
        <dbReference type="SAM" id="MobiDB-lite"/>
    </source>
</evidence>
<dbReference type="GO" id="GO:0030313">
    <property type="term" value="C:cell envelope"/>
    <property type="evidence" value="ECO:0007669"/>
    <property type="project" value="UniProtKB-SubCell"/>
</dbReference>
<organism evidence="7 8">
    <name type="scientific">Lactonifactor longoviformis DSM 17459</name>
    <dbReference type="NCBI Taxonomy" id="1122155"/>
    <lineage>
        <taxon>Bacteria</taxon>
        <taxon>Bacillati</taxon>
        <taxon>Bacillota</taxon>
        <taxon>Clostridia</taxon>
        <taxon>Eubacteriales</taxon>
        <taxon>Clostridiaceae</taxon>
        <taxon>Lactonifactor</taxon>
    </lineage>
</organism>
<dbReference type="Gene3D" id="3.40.50.2300">
    <property type="match status" value="2"/>
</dbReference>
<dbReference type="CDD" id="cd01536">
    <property type="entry name" value="PBP1_ABC_sugar_binding-like"/>
    <property type="match status" value="1"/>
</dbReference>
<dbReference type="STRING" id="1122155.SAMN02745158_00328"/>
<dbReference type="PANTHER" id="PTHR46847:SF1">
    <property type="entry name" value="D-ALLOSE-BINDING PERIPLASMIC PROTEIN-RELATED"/>
    <property type="match status" value="1"/>
</dbReference>
<name>A0A1M4SYD7_9CLOT</name>
<sequence>MKRKTFAAILMVCLSAAAALSGCGNRETEEKKTETGAEEDKTQESEEEKQMVIGYNSYGDTSDFSKRLSEGFIERAEAAGMKVLKADTGGDPTKAIKNVDSFIQQGADLIFDCSWVVSACEAVADKCQEQGIPCIITDIYVENESAYYMGIDNNEVGLTTGTAAGKWINENWGGELDYVLIAFNESFGEGVRPRVGSVAEGLSQEGIEISEDRIVWVDPQSSDASVACKQLGTDFLTAHPEEKHILMVGANDEMAQGFLSAVETSGRTSDCILVSNDLTTMGISSLYNDNIWLGSTAFFPENYGAALVPMIEDLLSRKEVPKEVYTEINFVDRNNISQYYENPDK</sequence>
<feature type="signal peptide" evidence="5">
    <location>
        <begin position="1"/>
        <end position="18"/>
    </location>
</feature>
<dbReference type="InterPro" id="IPR025997">
    <property type="entry name" value="SBP_2_dom"/>
</dbReference>
<dbReference type="GO" id="GO:0030246">
    <property type="term" value="F:carbohydrate binding"/>
    <property type="evidence" value="ECO:0007669"/>
    <property type="project" value="UniProtKB-ARBA"/>
</dbReference>
<keyword evidence="3 5" id="KW-0732">Signal</keyword>
<gene>
    <name evidence="7" type="ORF">SAMN02745158_00328</name>
</gene>
<dbReference type="OrthoDB" id="9769193at2"/>
<feature type="region of interest" description="Disordered" evidence="4">
    <location>
        <begin position="25"/>
        <end position="48"/>
    </location>
</feature>
<dbReference type="EMBL" id="FQVI01000001">
    <property type="protein sequence ID" value="SHE37252.1"/>
    <property type="molecule type" value="Genomic_DNA"/>
</dbReference>
<dbReference type="SUPFAM" id="SSF53822">
    <property type="entry name" value="Periplasmic binding protein-like I"/>
    <property type="match status" value="1"/>
</dbReference>
<evidence type="ECO:0000256" key="2">
    <source>
        <dbReference type="ARBA" id="ARBA00007639"/>
    </source>
</evidence>